<sequence length="340" mass="40393">MKQLTLVLTFLYSIILISCQDSKKDLSFIKEIKIPYTIEIQDYDKFVEESFAKKDIYEYAKVSNIIGKQDNISKIYFIGKFTMNKQDFVLYQDVTPNESSEFFPAIYITKIGKQAKKLCLTPTTEESYIEKIFINDKNIIIRENYWSSNEKRRKNDKLKEYNFDFSETNSNQDIKSNPSTEVNDLMIKNISTPEKVTDYLIFTKDKNNKLNISAEILNYIQKNTTATENRYTIALERYVSNEITKFFDEKKSVWTEEELIKIIAFASNTTDPLHKKYWKESPENWHNGMWGNILSYCYLVYPKNLWPNLQKQFKKENYYNLPYLKEMTSYATEFDRFGPP</sequence>
<organism evidence="2 4">
    <name type="scientific">Chryseobacterium jejuense</name>
    <dbReference type="NCBI Taxonomy" id="445960"/>
    <lineage>
        <taxon>Bacteria</taxon>
        <taxon>Pseudomonadati</taxon>
        <taxon>Bacteroidota</taxon>
        <taxon>Flavobacteriia</taxon>
        <taxon>Flavobacteriales</taxon>
        <taxon>Weeksellaceae</taxon>
        <taxon>Chryseobacterium group</taxon>
        <taxon>Chryseobacterium</taxon>
    </lineage>
</organism>
<gene>
    <name evidence="2" type="ORF">NCTC13492_01841</name>
    <name evidence="1" type="ORF">SAMN05421542_3027</name>
</gene>
<dbReference type="AlphaFoldDB" id="A0A2X2VNU5"/>
<reference evidence="1 3" key="1">
    <citation type="submission" date="2016-10" db="EMBL/GenBank/DDBJ databases">
        <authorList>
            <person name="Varghese N."/>
            <person name="Submissions S."/>
        </authorList>
    </citation>
    <scope>NUCLEOTIDE SEQUENCE [LARGE SCALE GENOMIC DNA]</scope>
    <source>
        <strain evidence="1 3">DSM 19299</strain>
    </source>
</reference>
<evidence type="ECO:0000313" key="3">
    <source>
        <dbReference type="Proteomes" id="UP000199426"/>
    </source>
</evidence>
<dbReference type="Proteomes" id="UP000251670">
    <property type="component" value="Unassembled WGS sequence"/>
</dbReference>
<name>A0A2X2VNU5_CHRJE</name>
<proteinExistence type="predicted"/>
<keyword evidence="3" id="KW-1185">Reference proteome</keyword>
<evidence type="ECO:0000313" key="4">
    <source>
        <dbReference type="Proteomes" id="UP000251670"/>
    </source>
</evidence>
<protein>
    <recommendedName>
        <fullName evidence="5">Lipoprotein</fullName>
    </recommendedName>
</protein>
<reference evidence="2 4" key="2">
    <citation type="submission" date="2018-06" db="EMBL/GenBank/DDBJ databases">
        <authorList>
            <consortium name="Pathogen Informatics"/>
            <person name="Doyle S."/>
        </authorList>
    </citation>
    <scope>NUCLEOTIDE SEQUENCE [LARGE SCALE GENOMIC DNA]</scope>
    <source>
        <strain evidence="2 4">NCTC13492</strain>
    </source>
</reference>
<dbReference type="STRING" id="445960.SAMN05421542_3027"/>
<dbReference type="EMBL" id="FNEG01000004">
    <property type="protein sequence ID" value="SDJ20990.1"/>
    <property type="molecule type" value="Genomic_DNA"/>
</dbReference>
<dbReference type="OrthoDB" id="767755at2"/>
<dbReference type="EMBL" id="UAWB01000002">
    <property type="protein sequence ID" value="SQB28537.1"/>
    <property type="molecule type" value="Genomic_DNA"/>
</dbReference>
<evidence type="ECO:0000313" key="2">
    <source>
        <dbReference type="EMBL" id="SQB28537.1"/>
    </source>
</evidence>
<evidence type="ECO:0008006" key="5">
    <source>
        <dbReference type="Google" id="ProtNLM"/>
    </source>
</evidence>
<accession>A0A2X2VNU5</accession>
<evidence type="ECO:0000313" key="1">
    <source>
        <dbReference type="EMBL" id="SDJ20990.1"/>
    </source>
</evidence>
<dbReference type="Proteomes" id="UP000199426">
    <property type="component" value="Unassembled WGS sequence"/>
</dbReference>
<dbReference type="PROSITE" id="PS51257">
    <property type="entry name" value="PROKAR_LIPOPROTEIN"/>
    <property type="match status" value="1"/>
</dbReference>
<dbReference type="RefSeq" id="WP_089737251.1">
    <property type="nucleotide sequence ID" value="NZ_FNEG01000004.1"/>
</dbReference>